<dbReference type="EMBL" id="FOFG01000002">
    <property type="protein sequence ID" value="SEQ10831.1"/>
    <property type="molecule type" value="Genomic_DNA"/>
</dbReference>
<protein>
    <submittedName>
        <fullName evidence="2">Pimeloyl-ACP methyl ester carboxylesterase</fullName>
    </submittedName>
</protein>
<accession>A0A1H9DBT7</accession>
<name>A0A1H9DBT7_9HYPH</name>
<evidence type="ECO:0000313" key="3">
    <source>
        <dbReference type="Proteomes" id="UP000199647"/>
    </source>
</evidence>
<dbReference type="GO" id="GO:0004806">
    <property type="term" value="F:triacylglycerol lipase activity"/>
    <property type="evidence" value="ECO:0007669"/>
    <property type="project" value="TreeGrafter"/>
</dbReference>
<evidence type="ECO:0000259" key="1">
    <source>
        <dbReference type="Pfam" id="PF00561"/>
    </source>
</evidence>
<dbReference type="InterPro" id="IPR029058">
    <property type="entry name" value="AB_hydrolase_fold"/>
</dbReference>
<feature type="domain" description="AB hydrolase-1" evidence="1">
    <location>
        <begin position="22"/>
        <end position="125"/>
    </location>
</feature>
<dbReference type="AlphaFoldDB" id="A0A1H9DBT7"/>
<proteinExistence type="predicted"/>
<evidence type="ECO:0000313" key="2">
    <source>
        <dbReference type="EMBL" id="SEQ10831.1"/>
    </source>
</evidence>
<dbReference type="GO" id="GO:0046503">
    <property type="term" value="P:glycerolipid catabolic process"/>
    <property type="evidence" value="ECO:0007669"/>
    <property type="project" value="TreeGrafter"/>
</dbReference>
<dbReference type="SUPFAM" id="SSF53474">
    <property type="entry name" value="alpha/beta-Hydrolases"/>
    <property type="match status" value="1"/>
</dbReference>
<keyword evidence="3" id="KW-1185">Reference proteome</keyword>
<sequence length="250" mass="27178">MVQFFRSDNLQIAYIDQGEGEPILLIHGFASNHRVNWMDTLWVRDLLAAGRRVIALDNRGHGQSDKPHDPAAYGTPAMAADACRLLDHLGIERADVMGYSMGARITAFLALDHPERVRRAVLAGLGAGLLIGVGAPQPIADALLAPSIDDVTTPQGRMFRMFAEQTRSDREALAACILASRQVMTEDELRAIRVPVLVAVGTTDDVAGPPEPIADLIPDSRIFHIQGRDHMKAVGDRTAKKAVMEFLSEA</sequence>
<organism evidence="2 3">
    <name type="scientific">Faunimonas pinastri</name>
    <dbReference type="NCBI Taxonomy" id="1855383"/>
    <lineage>
        <taxon>Bacteria</taxon>
        <taxon>Pseudomonadati</taxon>
        <taxon>Pseudomonadota</taxon>
        <taxon>Alphaproteobacteria</taxon>
        <taxon>Hyphomicrobiales</taxon>
        <taxon>Afifellaceae</taxon>
        <taxon>Faunimonas</taxon>
    </lineage>
</organism>
<dbReference type="PANTHER" id="PTHR43433:SF5">
    <property type="entry name" value="AB HYDROLASE-1 DOMAIN-CONTAINING PROTEIN"/>
    <property type="match status" value="1"/>
</dbReference>
<dbReference type="InterPro" id="IPR000073">
    <property type="entry name" value="AB_hydrolase_1"/>
</dbReference>
<reference evidence="2 3" key="1">
    <citation type="submission" date="2016-10" db="EMBL/GenBank/DDBJ databases">
        <authorList>
            <person name="de Groot N.N."/>
        </authorList>
    </citation>
    <scope>NUCLEOTIDE SEQUENCE [LARGE SCALE GENOMIC DNA]</scope>
    <source>
        <strain evidence="2 3">A52C2</strain>
    </source>
</reference>
<dbReference type="OrthoDB" id="9804723at2"/>
<dbReference type="PANTHER" id="PTHR43433">
    <property type="entry name" value="HYDROLASE, ALPHA/BETA FOLD FAMILY PROTEIN"/>
    <property type="match status" value="1"/>
</dbReference>
<dbReference type="Proteomes" id="UP000199647">
    <property type="component" value="Unassembled WGS sequence"/>
</dbReference>
<dbReference type="STRING" id="1855383.SAMN05216548_102412"/>
<dbReference type="Pfam" id="PF00561">
    <property type="entry name" value="Abhydrolase_1"/>
    <property type="match status" value="1"/>
</dbReference>
<gene>
    <name evidence="2" type="ORF">SAMN05216548_102412</name>
</gene>
<dbReference type="RefSeq" id="WP_092495625.1">
    <property type="nucleotide sequence ID" value="NZ_FOFG01000002.1"/>
</dbReference>
<dbReference type="PRINTS" id="PR00111">
    <property type="entry name" value="ABHYDROLASE"/>
</dbReference>
<dbReference type="Gene3D" id="3.40.50.1820">
    <property type="entry name" value="alpha/beta hydrolase"/>
    <property type="match status" value="1"/>
</dbReference>
<dbReference type="InterPro" id="IPR050471">
    <property type="entry name" value="AB_hydrolase"/>
</dbReference>